<proteinExistence type="predicted"/>
<accession>A0A1V2J3I8</accession>
<feature type="region of interest" description="Disordered" evidence="1">
    <location>
        <begin position="626"/>
        <end position="646"/>
    </location>
</feature>
<comment type="caution">
    <text evidence="3">The sequence shown here is derived from an EMBL/GenBank/DDBJ whole genome shotgun (WGS) entry which is preliminary data.</text>
</comment>
<evidence type="ECO:0000313" key="3">
    <source>
        <dbReference type="EMBL" id="ONH39825.1"/>
    </source>
</evidence>
<evidence type="ECO:0000256" key="1">
    <source>
        <dbReference type="SAM" id="MobiDB-lite"/>
    </source>
</evidence>
<sequence length="3571" mass="379454">MTDPAVQKLRDAFATAPAGPVAVNADFWMMAGVAPPSGFNSLINAAFRLPLTQEGLLITYDRGAVTPADEQGFQITGVGLSFLDAPADTTSATLYCTPGTAQTPLLGIDVVPAGWQLSDQFPAMSPDNWPFTLIAFDQQRFYFASAPQPFGWNAQLLMFDAGQNLYGLTSIPDAISALFPLLSGLPAVGPNVLISGAIELDKVDNATILLPDMNLRAPLAGVDLTLFFIEVSDPHLTFRITTAEGELPSPELGEPSKTQYFQQSSYGLGINLVMNGADGSTVGMALSADASPTGERYRFNALALDDRSPITPAAMIKLMGESFFNLIPPVLQEYLASVQMQGISISGQLAPKMTITSLSTRIGSVQSQPIVLFSDPTSNQVFQLDEFSLAWLISNPLESRKRKTNGSLMAAFKLFPEVFKTKDGKPGGLFKVTIDQDLNFAGSFEGRASLDDVLNGITGGAIGLPEGVAIDFSDIYVKVSPSRKSYGLGFQVDAALSVPFVQYTDTSGQPQPLIQIEGLVFDLAANTPNRTDGQPGKSVYAGSMVGQIIVGPLAADVSVVYDGTAETPVWTLDAALAQPLVLSDVIEQFFLAYNLPDFLPGTLTVEALAIHASIPVTAKSLLRAKAGRPHTRTPNRRHPRNGWRSPVRAPTHPAVLDLHSFLAVEPANQSAYSLSTRIRWVFDLTPDIPVDILAELGLDYDGNRKAGEQFAGSAIGTIDIDFIGAIQIGYRFGAPTAPDGALLFPSAVPGAGNSTLWMSWKGFRAEYDFGKKVVAFSLTGWTVGSLITALMDMLGDPYFTLPDPWSVLNTISLNGFSLQIDLNTGVKNRVTAKYTLPSPINLGFLTINGLQFLQADGKVTLAIDGSTTVPGLNDQPLFNPQQGGQDVKDMPTVPGQGNAYFDLKLLALGQRIAIAGAPDFKTTQGVIKALEAVPPSSGPGMPFDPGQRTPGQPYYSRSSNWLGAMHFGVLRIGDTAEYAIDFMVVFNDPDLYGMRLALNGDKMKVLAGLAIDVLYKKVTDDIGCYQIEFTLPSVLRNLDFGAFSVTLPVIGLQIYTNGDFLVDFGFPYNMDFSRSFTVQAIIYGVPVLGSGGFYFGKLSNATAPNLPKTTRGTFHPVIVFGFGAQLGIGRYIDKGILKAGFSITVFGIIEGTLASWHPYQIGNSGSANEVQGDYYFKIAGTFGIIGKLYGSIDFAIIKADVNLTVVVYLKIEYESFRKIPLTLSASVNVSVSIKIDLGLFSIKISLSFSASITEQLTIGSDSQAPWDGSDTLAAPTFTQGKALTESRSLPLPRTLHEHGVTTRPFQLDFTQAHRLFTSRNRSVDKVAIEITAITQFTVLAAEGAGYAGQEGALVLLFAMDAPTVDGGGVGDQTSFGKLCHALLPWLIESVVPKVGSNLFALPSAGANDVSRPLLEGILQALSDPAQAPFTATQLLDFLAANFSVTVSAAQASLTAQRQAELDAGSTIFPAVSFLSMEVPDPNSDSASVTVNYDNYVTATPAYQAELRAMFNSVAAHVSDETAPPRARTALLDASEPLAASVFSDYFILLARQLVQSALDGFDDYPFPLVATTSLQSILDWANGLLDGQLKATPLAQANLNYPLNTGLKLDIANIAYMVQAADTLAAIAARYADPLTPDSTTPAALILANQAQSNLIAAPVLITLIVGGKAEQYTTQVGDDFNSIARAFGLTLEQLATESTLYGMVGLLRASVVLTIPHVVVTTAAGDTIASVIDALRVPLDSFLTAANLALPGLFKVDAGLRFAVPGLVVLPQDSLWQAVLATGTLAQTAGTAARYMLHGMRLPVAPGLNIPANGFLYGAPHWASAQAGYGIYQLTGQQFPLAVRTGTYPVTLTRPDDPAHAWFTLGSGASLTFDIDLQTSLLSKVVACGQQNGYRPQVEKLIAEPLMTVAPTHYNVGNAVTWLTSDMANLVAVSRPQGKVLGDASATPQVKPLLFDLSSALLTTIETKQAALASRIASTSALMPYMPVLSASVGISNPATSLTTYSDVEDCTFATRIEFRIKQLAQDADLAPEQPNANDVVPPGPGNPGSAARSLAKFAYEIIGPNPAQAVLLERWLTAMASEGEHLASGLFLLYGDVNNGANGLTGRADSEFLSFIVQSNLSTETNPPQSLKVDVFAKAEPPSGIANTPAEFIKLLWELSTVNSGGSYLFYQLLAEGTGLPPALFDESGIGTLTLVVTLRRDAVLAKGQRIFNGINALLTTAAIDPQSSVVQLCGVDAPTASLALAADASIAGISDAYAIDIAGLAGSNADAPLVPGKSIPVSGLYHQLLPGDVGNGKDPIAAMAAYYSVGVTPPVTVDAIKQFNLGVAVEPQAVFRVPPFTYTVGADGPGNTLSTMAEYYQADLAALAFGAREVGGLFAQTTVTINPVALDATPNLGLTNAALTLERERGLPPVTLGANPTQAEIDAYTRATLLQLYQLLSARIVATRFFKPSVESAAFGPKDVPTTPAQGRVRKSGSGFVAAAEESPYLYSQALGFGALALINPAPTSPLPGLPAPESNPYVGIGTLVQLQVDWQDLFGNRTPSPFSDPAVGDPQPFGNVPMALMYSDRLIPLDAWPSTTRGYRYKGAAGAPVLNIVLAFDHTPYEPKATNAKAYLNTVRFGDVLPVWQRNAEADLARFRLIYFQLNQNYDGLGVEGLAGPAVSMSLVNSLLATPEQPLPDAARGAILDYVNQAVVYLAARAVGSVATPPQPADVSIPVDISTLTRGSDIIRLDLALRLSRQADLVAPALRALRDGRAVVSTIPVDASLDKTAPDNDNPVDAPAYPIALRQFAVDFEKVFVTADWQMRLGTSSADPATPNDARTPTVWAVRMAKRTGNAPQGIGFQIGNAPCYFAPLPIASRLQTLQVDVDQYQSGQPYPAGTAIPTTFTNADPNVWLAECLAAIDDTLGATYATPMFQLDRLLGLSENPSGAKDPKAGYLYRLLQSKKVLASAIASTATPVLKQSAGDLKPAAVDKLEQALLRRLSNANSLTCVAVFPVTNAQYGPALPSGVIAPRLFGQPTGDLGNTSALSNDNFALSTAKIPLVAGADVSSLAFLVNSRSAESEAYVQLDLAYALTHVEHDIHGVSGIENYQQSRWVTFLTGPYSEAIKPATGTRFAIPVALRALPVPATVVAQTGRSSVVDPLTATPAELKSWTYRFSYLQQQAAQDSVIANVVFNSDADGQMLRGTPSPTEQLYMALAQFVAIYPAVNRDLETFLRPIDGKTVVGNPNVERARDAVDALDTVVSGVAEAFAAWAASQSMAARVLAADYKVEYTFEIRLVPDGLTEAAQVQVLPQAFTQYEQPSSNFLPAAKVLIDPDNYAPEQVSFDPATGAVTWRYELRKDAKDPSLPAVLPYETARLTTERAVEFADLDLFALQNGWASIQVTRNRHLAPDPAVQTTPAFEFASAVSRFADAMVPLLQIPRYALDRQAPHPQTVTQWLDGFFAGLLAPTLRADTALPVLLGLQSSYAYNLVPDGDKNNVPPTVIPVSLLAPTLTAGEVHPPFIAQVGNANQQWFQTAQPVRDRAAGFIFGLTVFSGTGTNRLPLLKIDALTLAAKNIAED</sequence>
<dbReference type="Pfam" id="PF01476">
    <property type="entry name" value="LysM"/>
    <property type="match status" value="1"/>
</dbReference>
<gene>
    <name evidence="3" type="ORF">BLL37_31185</name>
</gene>
<protein>
    <recommendedName>
        <fullName evidence="2">LysM domain-containing protein</fullName>
    </recommendedName>
</protein>
<dbReference type="EMBL" id="MNPV01000013">
    <property type="protein sequence ID" value="ONH39825.1"/>
    <property type="molecule type" value="Genomic_DNA"/>
</dbReference>
<dbReference type="InterPro" id="IPR018392">
    <property type="entry name" value="LysM"/>
</dbReference>
<name>A0A1V2J3I8_PSEAZ</name>
<dbReference type="OrthoDB" id="8248741at2"/>
<dbReference type="RefSeq" id="WP_071496124.1">
    <property type="nucleotide sequence ID" value="NZ_LT629702.1"/>
</dbReference>
<dbReference type="Proteomes" id="UP000188559">
    <property type="component" value="Unassembled WGS sequence"/>
</dbReference>
<keyword evidence="4" id="KW-1185">Reference proteome</keyword>
<evidence type="ECO:0000259" key="2">
    <source>
        <dbReference type="Pfam" id="PF01476"/>
    </source>
</evidence>
<evidence type="ECO:0000313" key="4">
    <source>
        <dbReference type="Proteomes" id="UP000188559"/>
    </source>
</evidence>
<reference evidence="3 4" key="1">
    <citation type="submission" date="2016-10" db="EMBL/GenBank/DDBJ databases">
        <title>Pseudomonas lactis sp. nov. and Pseudomonas paralactis sp. nov., isolated from bovine raw milk.</title>
        <authorList>
            <person name="Von Neubeck M."/>
            <person name="Huptas C."/>
            <person name="Glueck C."/>
            <person name="Krewinkel M."/>
            <person name="Stoeckel M."/>
            <person name="Stressler T."/>
            <person name="Fischer L."/>
            <person name="Hinrichs J."/>
            <person name="Scherer S."/>
            <person name="Wenning M."/>
        </authorList>
    </citation>
    <scope>NUCLEOTIDE SEQUENCE [LARGE SCALE GENOMIC DNA]</scope>
    <source>
        <strain evidence="3 4">DSM 18862</strain>
    </source>
</reference>
<organism evidence="3 4">
    <name type="scientific">Pseudomonas azotoformans</name>
    <dbReference type="NCBI Taxonomy" id="47878"/>
    <lineage>
        <taxon>Bacteria</taxon>
        <taxon>Pseudomonadati</taxon>
        <taxon>Pseudomonadota</taxon>
        <taxon>Gammaproteobacteria</taxon>
        <taxon>Pseudomonadales</taxon>
        <taxon>Pseudomonadaceae</taxon>
        <taxon>Pseudomonas</taxon>
    </lineage>
</organism>
<feature type="domain" description="LysM" evidence="2">
    <location>
        <begin position="1616"/>
        <end position="1654"/>
    </location>
</feature>
<dbReference type="GeneID" id="57373323"/>
<feature type="compositionally biased region" description="Basic residues" evidence="1">
    <location>
        <begin position="626"/>
        <end position="641"/>
    </location>
</feature>